<dbReference type="AlphaFoldDB" id="A0A1Y2EXQ8"/>
<evidence type="ECO:0000256" key="1">
    <source>
        <dbReference type="SAM" id="MobiDB-lite"/>
    </source>
</evidence>
<gene>
    <name evidence="2" type="ORF">BCR35DRAFT_353434</name>
</gene>
<name>A0A1Y2EXQ8_9BASI</name>
<organism evidence="2 3">
    <name type="scientific">Leucosporidium creatinivorum</name>
    <dbReference type="NCBI Taxonomy" id="106004"/>
    <lineage>
        <taxon>Eukaryota</taxon>
        <taxon>Fungi</taxon>
        <taxon>Dikarya</taxon>
        <taxon>Basidiomycota</taxon>
        <taxon>Pucciniomycotina</taxon>
        <taxon>Microbotryomycetes</taxon>
        <taxon>Leucosporidiales</taxon>
        <taxon>Leucosporidium</taxon>
    </lineage>
</organism>
<feature type="region of interest" description="Disordered" evidence="1">
    <location>
        <begin position="1"/>
        <end position="40"/>
    </location>
</feature>
<dbReference type="InParanoid" id="A0A1Y2EXQ8"/>
<feature type="region of interest" description="Disordered" evidence="1">
    <location>
        <begin position="92"/>
        <end position="113"/>
    </location>
</feature>
<feature type="compositionally biased region" description="Low complexity" evidence="1">
    <location>
        <begin position="10"/>
        <end position="40"/>
    </location>
</feature>
<dbReference type="Proteomes" id="UP000193467">
    <property type="component" value="Unassembled WGS sequence"/>
</dbReference>
<feature type="region of interest" description="Disordered" evidence="1">
    <location>
        <begin position="128"/>
        <end position="340"/>
    </location>
</feature>
<feature type="compositionally biased region" description="Basic and acidic residues" evidence="1">
    <location>
        <begin position="175"/>
        <end position="184"/>
    </location>
</feature>
<keyword evidence="3" id="KW-1185">Reference proteome</keyword>
<evidence type="ECO:0008006" key="4">
    <source>
        <dbReference type="Google" id="ProtNLM"/>
    </source>
</evidence>
<feature type="compositionally biased region" description="Low complexity" evidence="1">
    <location>
        <begin position="190"/>
        <end position="201"/>
    </location>
</feature>
<dbReference type="OrthoDB" id="2524003at2759"/>
<comment type="caution">
    <text evidence="2">The sequence shown here is derived from an EMBL/GenBank/DDBJ whole genome shotgun (WGS) entry which is preliminary data.</text>
</comment>
<evidence type="ECO:0000313" key="3">
    <source>
        <dbReference type="Proteomes" id="UP000193467"/>
    </source>
</evidence>
<feature type="compositionally biased region" description="Basic residues" evidence="1">
    <location>
        <begin position="151"/>
        <end position="161"/>
    </location>
</feature>
<accession>A0A1Y2EXQ8</accession>
<dbReference type="EMBL" id="MCGR01000035">
    <property type="protein sequence ID" value="ORY76277.1"/>
    <property type="molecule type" value="Genomic_DNA"/>
</dbReference>
<sequence>MSSTPHYDSPRSYSPPTFRSSSTRPLPTASAPPSESAPISARIPTLLETLNTAKSILEQECVRSDKFSHLALALLDKDLTGLATTCELIRSSSTTARPEVVRSDSRPRLPRIATSDEALQDAVKANLPVVIPDPTPPPPAPPSRPASVAGHRQHPPSHSSRHRDQPRYDYSSDASFRREKEKEKKPSRRPQPQSPTIQPQQAEPLSPPPRQKSRASSRRSPSRDPISKADYSSTTHRRDVSPPPPAAPAPIIVEERRKPPSSSSSAVSSRHYKPDLLSGTSDSDASYVEPPPVVRSRSRAKSVSAASRSSAAGRPKSRAAEEARRSIPEPSAPPPEIEREPVVLKGERVWRGIAEALMSDGTGATVGRMALVSREVKEAVHPELYGSVVVNSLKMATTLDRSLVSNPSLANLVQRLQLDPLPSSSVPDLLPPLRSLLSHLDSLQFLTEDLTSSDWDVTALNSDYILPLSSSSPLQLTSLTSTRCWWELTALTSLLALLQPTLSSLTLLGAAMDRDWAGSALLSKPSLSPPSRLRSLVINQIMHEDTLAVLLRETPELRRLEVGFQVIGPTDDDTPRKSIPLAFRHVGSTLTHLSIRAPSKEGEDTTGLLDEIVAQLPRLEVLEFEETSLPSGVRIPLASPHFLLSLPSTLHTLRGRNIVSFGSSRVLDMLEEVEKVPRLGEIDLRWSVGEGEKGETWKERHRGRIEEGCREVGINCLVGRGVGELRFGLGSRE</sequence>
<reference evidence="2 3" key="1">
    <citation type="submission" date="2016-07" db="EMBL/GenBank/DDBJ databases">
        <title>Pervasive Adenine N6-methylation of Active Genes in Fungi.</title>
        <authorList>
            <consortium name="DOE Joint Genome Institute"/>
            <person name="Mondo S.J."/>
            <person name="Dannebaum R.O."/>
            <person name="Kuo R.C."/>
            <person name="Labutti K."/>
            <person name="Haridas S."/>
            <person name="Kuo A."/>
            <person name="Salamov A."/>
            <person name="Ahrendt S.R."/>
            <person name="Lipzen A."/>
            <person name="Sullivan W."/>
            <person name="Andreopoulos W.B."/>
            <person name="Clum A."/>
            <person name="Lindquist E."/>
            <person name="Daum C."/>
            <person name="Ramamoorthy G.K."/>
            <person name="Gryganskyi A."/>
            <person name="Culley D."/>
            <person name="Magnuson J.K."/>
            <person name="James T.Y."/>
            <person name="O'Malley M.A."/>
            <person name="Stajich J.E."/>
            <person name="Spatafora J.W."/>
            <person name="Visel A."/>
            <person name="Grigoriev I.V."/>
        </authorList>
    </citation>
    <scope>NUCLEOTIDE SEQUENCE [LARGE SCALE GENOMIC DNA]</scope>
    <source>
        <strain evidence="2 3">62-1032</strain>
    </source>
</reference>
<feature type="compositionally biased region" description="Pro residues" evidence="1">
    <location>
        <begin position="131"/>
        <end position="144"/>
    </location>
</feature>
<protein>
    <recommendedName>
        <fullName evidence="4">Proteophosphoglycan ppg4</fullName>
    </recommendedName>
</protein>
<feature type="compositionally biased region" description="Basic and acidic residues" evidence="1">
    <location>
        <begin position="318"/>
        <end position="327"/>
    </location>
</feature>
<evidence type="ECO:0000313" key="2">
    <source>
        <dbReference type="EMBL" id="ORY76277.1"/>
    </source>
</evidence>
<proteinExistence type="predicted"/>
<feature type="compositionally biased region" description="Low complexity" evidence="1">
    <location>
        <begin position="301"/>
        <end position="314"/>
    </location>
</feature>